<evidence type="ECO:0000259" key="1">
    <source>
        <dbReference type="Pfam" id="PF03724"/>
    </source>
</evidence>
<dbReference type="PANTHER" id="PTHR35535:SF1">
    <property type="entry name" value="HEAT SHOCK PROTEIN HSLJ"/>
    <property type="match status" value="1"/>
</dbReference>
<dbReference type="InterPro" id="IPR025485">
    <property type="entry name" value="DUF4377"/>
</dbReference>
<dbReference type="InterPro" id="IPR053147">
    <property type="entry name" value="Hsp_HslJ-like"/>
</dbReference>
<sequence length="230" mass="26060">MSILKPITAIILLAILNTSCSSTKSNTYWVNSTKKKCDSGAGKTQCLQVFKGDDLEQAQWTYFYAPIDGFTFEPGYYQKIKVSETPKEQKNIPADASSISYKLIEVLEKKQDTKIALHDIWVVTHINEEAITSTEKAPSLEINLTEMRVFGNDGCNNYTGDIKDITSENIIFGAIASTRKMCFDMNIPDTYNEALNNVVSYQRDKLNLYFYDENGNRILSFKKVDKYAFA</sequence>
<evidence type="ECO:0000313" key="4">
    <source>
        <dbReference type="Proteomes" id="UP000670776"/>
    </source>
</evidence>
<feature type="domain" description="DUF4377" evidence="2">
    <location>
        <begin position="29"/>
        <end position="109"/>
    </location>
</feature>
<dbReference type="Proteomes" id="UP000670776">
    <property type="component" value="Unassembled WGS sequence"/>
</dbReference>
<proteinExistence type="predicted"/>
<accession>A0ABS4BX23</accession>
<dbReference type="InterPro" id="IPR038670">
    <property type="entry name" value="HslJ-like_sf"/>
</dbReference>
<keyword evidence="4" id="KW-1185">Reference proteome</keyword>
<evidence type="ECO:0000313" key="3">
    <source>
        <dbReference type="EMBL" id="MBP0905137.1"/>
    </source>
</evidence>
<dbReference type="Gene3D" id="2.40.128.270">
    <property type="match status" value="1"/>
</dbReference>
<evidence type="ECO:0000259" key="2">
    <source>
        <dbReference type="Pfam" id="PF14302"/>
    </source>
</evidence>
<dbReference type="InterPro" id="IPR005184">
    <property type="entry name" value="DUF306_Meta_HslJ"/>
</dbReference>
<reference evidence="3 4" key="1">
    <citation type="submission" date="2021-04" db="EMBL/GenBank/DDBJ databases">
        <title>Mariniflexile gromovii gen. nov., sp. nov., a gliding bacterium isolated from the sea urchin Strongylocentrotus intermedius.</title>
        <authorList>
            <person name="Ko S."/>
            <person name="Le V."/>
            <person name="Ahn C.-Y."/>
            <person name="Oh H.-M."/>
        </authorList>
    </citation>
    <scope>NUCLEOTIDE SEQUENCE [LARGE SCALE GENOMIC DNA]</scope>
    <source>
        <strain evidence="3 4">KCTC 12570</strain>
    </source>
</reference>
<name>A0ABS4BX23_9FLAO</name>
<feature type="domain" description="DUF306" evidence="1">
    <location>
        <begin position="119"/>
        <end position="222"/>
    </location>
</feature>
<dbReference type="RefSeq" id="WP_209656025.1">
    <property type="nucleotide sequence ID" value="NZ_JAGJCB010000017.1"/>
</dbReference>
<gene>
    <name evidence="3" type="ORF">J8H85_14995</name>
</gene>
<dbReference type="EMBL" id="JAGJCB010000017">
    <property type="protein sequence ID" value="MBP0905137.1"/>
    <property type="molecule type" value="Genomic_DNA"/>
</dbReference>
<comment type="caution">
    <text evidence="3">The sequence shown here is derived from an EMBL/GenBank/DDBJ whole genome shotgun (WGS) entry which is preliminary data.</text>
</comment>
<dbReference type="Pfam" id="PF14302">
    <property type="entry name" value="DUF4377"/>
    <property type="match status" value="1"/>
</dbReference>
<protein>
    <submittedName>
        <fullName evidence="3">DUF4377 domain-containing protein</fullName>
    </submittedName>
</protein>
<organism evidence="3 4">
    <name type="scientific">Mariniflexile gromovii</name>
    <dbReference type="NCBI Taxonomy" id="362523"/>
    <lineage>
        <taxon>Bacteria</taxon>
        <taxon>Pseudomonadati</taxon>
        <taxon>Bacteroidota</taxon>
        <taxon>Flavobacteriia</taxon>
        <taxon>Flavobacteriales</taxon>
        <taxon>Flavobacteriaceae</taxon>
        <taxon>Mariniflexile</taxon>
    </lineage>
</organism>
<dbReference type="Pfam" id="PF03724">
    <property type="entry name" value="META"/>
    <property type="match status" value="1"/>
</dbReference>
<dbReference type="PANTHER" id="PTHR35535">
    <property type="entry name" value="HEAT SHOCK PROTEIN HSLJ"/>
    <property type="match status" value="1"/>
</dbReference>